<dbReference type="HOGENOM" id="CLU_037612_1_3_7"/>
<accession>D0LUG3</accession>
<dbReference type="AlphaFoldDB" id="D0LUG3"/>
<evidence type="ECO:0000259" key="1">
    <source>
        <dbReference type="Pfam" id="PF13614"/>
    </source>
</evidence>
<reference evidence="2 3" key="1">
    <citation type="journal article" date="2010" name="Stand. Genomic Sci.">
        <title>Complete genome sequence of Haliangium ochraceum type strain (SMP-2).</title>
        <authorList>
            <consortium name="US DOE Joint Genome Institute (JGI-PGF)"/>
            <person name="Ivanova N."/>
            <person name="Daum C."/>
            <person name="Lang E."/>
            <person name="Abt B."/>
            <person name="Kopitz M."/>
            <person name="Saunders E."/>
            <person name="Lapidus A."/>
            <person name="Lucas S."/>
            <person name="Glavina Del Rio T."/>
            <person name="Nolan M."/>
            <person name="Tice H."/>
            <person name="Copeland A."/>
            <person name="Cheng J.F."/>
            <person name="Chen F."/>
            <person name="Bruce D."/>
            <person name="Goodwin L."/>
            <person name="Pitluck S."/>
            <person name="Mavromatis K."/>
            <person name="Pati A."/>
            <person name="Mikhailova N."/>
            <person name="Chen A."/>
            <person name="Palaniappan K."/>
            <person name="Land M."/>
            <person name="Hauser L."/>
            <person name="Chang Y.J."/>
            <person name="Jeffries C.D."/>
            <person name="Detter J.C."/>
            <person name="Brettin T."/>
            <person name="Rohde M."/>
            <person name="Goker M."/>
            <person name="Bristow J."/>
            <person name="Markowitz V."/>
            <person name="Eisen J.A."/>
            <person name="Hugenholtz P."/>
            <person name="Kyrpides N.C."/>
            <person name="Klenk H.P."/>
        </authorList>
    </citation>
    <scope>NUCLEOTIDE SEQUENCE [LARGE SCALE GENOMIC DNA]</scope>
    <source>
        <strain evidence="3">DSM 14365 / CIP 107738 / JCM 11303 / AJ 13395 / SMP-2</strain>
    </source>
</reference>
<feature type="domain" description="AAA" evidence="1">
    <location>
        <begin position="1"/>
        <end position="172"/>
    </location>
</feature>
<dbReference type="PANTHER" id="PTHR13696">
    <property type="entry name" value="P-LOOP CONTAINING NUCLEOSIDE TRIPHOSPHATE HYDROLASE"/>
    <property type="match status" value="1"/>
</dbReference>
<dbReference type="STRING" id="502025.Hoch_6822"/>
<name>D0LUG3_HALO1</name>
<dbReference type="Proteomes" id="UP000001880">
    <property type="component" value="Chromosome"/>
</dbReference>
<dbReference type="eggNOG" id="COG1192">
    <property type="taxonomic scope" value="Bacteria"/>
</dbReference>
<dbReference type="SUPFAM" id="SSF52540">
    <property type="entry name" value="P-loop containing nucleoside triphosphate hydrolases"/>
    <property type="match status" value="1"/>
</dbReference>
<dbReference type="Pfam" id="PF13614">
    <property type="entry name" value="AAA_31"/>
    <property type="match status" value="1"/>
</dbReference>
<dbReference type="InterPro" id="IPR025669">
    <property type="entry name" value="AAA_dom"/>
</dbReference>
<evidence type="ECO:0000313" key="3">
    <source>
        <dbReference type="Proteomes" id="UP000001880"/>
    </source>
</evidence>
<proteinExistence type="predicted"/>
<evidence type="ECO:0000313" key="2">
    <source>
        <dbReference type="EMBL" id="ACY19286.1"/>
    </source>
</evidence>
<sequence length="269" mass="29044">MKSLVIASPKGGVGKTTVSLHLSYALAGKGYRVLLLDTDPQGAIGLSLSKKLNARPGFHEYVRGGNALADVRIETKVPNFHLVPVGQLTPIDTELFSSALSTGDHFRRIAAEAENDGYDILVIDSPCGFSGITMGALRTATHVLSPIQAEPIALRAVTQLLELVAALREQNCSIQVAGFLVTMLQLRQNESYGVAQEVWERFPERLVFDAHVPRDPVFLEATAAGVPVALLRRPPPPVTHVFDLVAAELESRLGLAQPRETDGPQPFLD</sequence>
<dbReference type="PANTHER" id="PTHR13696:SF99">
    <property type="entry name" value="COBYRINIC ACID AC-DIAMIDE SYNTHASE"/>
    <property type="match status" value="1"/>
</dbReference>
<dbReference type="InterPro" id="IPR050678">
    <property type="entry name" value="DNA_Partitioning_ATPase"/>
</dbReference>
<dbReference type="KEGG" id="hoh:Hoch_6822"/>
<protein>
    <submittedName>
        <fullName evidence="2">Cobyrinic acid ac-diamide synthase</fullName>
    </submittedName>
</protein>
<keyword evidence="3" id="KW-1185">Reference proteome</keyword>
<dbReference type="CDD" id="cd02042">
    <property type="entry name" value="ParAB_family"/>
    <property type="match status" value="1"/>
</dbReference>
<gene>
    <name evidence="2" type="ordered locus">Hoch_6822</name>
</gene>
<dbReference type="EMBL" id="CP001804">
    <property type="protein sequence ID" value="ACY19286.1"/>
    <property type="molecule type" value="Genomic_DNA"/>
</dbReference>
<organism evidence="2 3">
    <name type="scientific">Haliangium ochraceum (strain DSM 14365 / JCM 11303 / SMP-2)</name>
    <dbReference type="NCBI Taxonomy" id="502025"/>
    <lineage>
        <taxon>Bacteria</taxon>
        <taxon>Pseudomonadati</taxon>
        <taxon>Myxococcota</taxon>
        <taxon>Polyangia</taxon>
        <taxon>Haliangiales</taxon>
        <taxon>Kofleriaceae</taxon>
        <taxon>Haliangium</taxon>
    </lineage>
</organism>
<dbReference type="Gene3D" id="3.40.50.300">
    <property type="entry name" value="P-loop containing nucleotide triphosphate hydrolases"/>
    <property type="match status" value="1"/>
</dbReference>
<dbReference type="InterPro" id="IPR027417">
    <property type="entry name" value="P-loop_NTPase"/>
</dbReference>